<dbReference type="EMBL" id="KK116518">
    <property type="protein sequence ID" value="KFM67977.1"/>
    <property type="molecule type" value="Genomic_DNA"/>
</dbReference>
<gene>
    <name evidence="2" type="ORF">X975_00416</name>
</gene>
<dbReference type="AlphaFoldDB" id="A0A087TS88"/>
<keyword evidence="3" id="KW-1185">Reference proteome</keyword>
<dbReference type="OrthoDB" id="6462230at2759"/>
<reference evidence="2 3" key="1">
    <citation type="submission" date="2013-11" db="EMBL/GenBank/DDBJ databases">
        <title>Genome sequencing of Stegodyphus mimosarum.</title>
        <authorList>
            <person name="Bechsgaard J."/>
        </authorList>
    </citation>
    <scope>NUCLEOTIDE SEQUENCE [LARGE SCALE GENOMIC DNA]</scope>
</reference>
<protein>
    <submittedName>
        <fullName evidence="2">Uncharacterized protein</fullName>
    </submittedName>
</protein>
<dbReference type="Proteomes" id="UP000054359">
    <property type="component" value="Unassembled WGS sequence"/>
</dbReference>
<sequence>MELLTGRNYFSGSDGELEVVGDAIVYPSGAPASMNTTPPLPTQGCKTSNG</sequence>
<evidence type="ECO:0000313" key="3">
    <source>
        <dbReference type="Proteomes" id="UP000054359"/>
    </source>
</evidence>
<feature type="non-terminal residue" evidence="2">
    <location>
        <position position="50"/>
    </location>
</feature>
<feature type="region of interest" description="Disordered" evidence="1">
    <location>
        <begin position="29"/>
        <end position="50"/>
    </location>
</feature>
<organism evidence="2 3">
    <name type="scientific">Stegodyphus mimosarum</name>
    <name type="common">African social velvet spider</name>
    <dbReference type="NCBI Taxonomy" id="407821"/>
    <lineage>
        <taxon>Eukaryota</taxon>
        <taxon>Metazoa</taxon>
        <taxon>Ecdysozoa</taxon>
        <taxon>Arthropoda</taxon>
        <taxon>Chelicerata</taxon>
        <taxon>Arachnida</taxon>
        <taxon>Araneae</taxon>
        <taxon>Araneomorphae</taxon>
        <taxon>Entelegynae</taxon>
        <taxon>Eresoidea</taxon>
        <taxon>Eresidae</taxon>
        <taxon>Stegodyphus</taxon>
    </lineage>
</organism>
<accession>A0A087TS88</accession>
<evidence type="ECO:0000313" key="2">
    <source>
        <dbReference type="EMBL" id="KFM67977.1"/>
    </source>
</evidence>
<name>A0A087TS88_STEMI</name>
<proteinExistence type="predicted"/>
<evidence type="ECO:0000256" key="1">
    <source>
        <dbReference type="SAM" id="MobiDB-lite"/>
    </source>
</evidence>